<evidence type="ECO:0000313" key="1">
    <source>
        <dbReference type="EMBL" id="TWT96435.1"/>
    </source>
</evidence>
<dbReference type="Proteomes" id="UP000316213">
    <property type="component" value="Unassembled WGS sequence"/>
</dbReference>
<evidence type="ECO:0000313" key="2">
    <source>
        <dbReference type="Proteomes" id="UP000316213"/>
    </source>
</evidence>
<protein>
    <submittedName>
        <fullName evidence="1">Uncharacterized protein</fullName>
    </submittedName>
</protein>
<name>A0A5C6ABA3_9BACT</name>
<proteinExistence type="predicted"/>
<organism evidence="1 2">
    <name type="scientific">Neorhodopirellula pilleata</name>
    <dbReference type="NCBI Taxonomy" id="2714738"/>
    <lineage>
        <taxon>Bacteria</taxon>
        <taxon>Pseudomonadati</taxon>
        <taxon>Planctomycetota</taxon>
        <taxon>Planctomycetia</taxon>
        <taxon>Pirellulales</taxon>
        <taxon>Pirellulaceae</taxon>
        <taxon>Neorhodopirellula</taxon>
    </lineage>
</organism>
<accession>A0A5C6ABA3</accession>
<gene>
    <name evidence="1" type="ORF">Pla100_29150</name>
</gene>
<keyword evidence="2" id="KW-1185">Reference proteome</keyword>
<sequence length="192" mass="21657">MRPDLKWTALLSPPGDAGRYPKEMNVRLEPLPYLPRKQDNVVNLDDGNGTTTSEGCVLRCWLDDTHCWIANAKPGNGYAMSITPWPYANAHIWIARGAVYLLRIDQAYSWTYYDDLGIACYIAHDPKHAFIATYTDVICLDSAGFIHWRTPVAIDGIEFLGETDGWLELNCCDDPPDVWRPRRVSIRDGAIG</sequence>
<dbReference type="AlphaFoldDB" id="A0A5C6ABA3"/>
<dbReference type="EMBL" id="SJPM01000005">
    <property type="protein sequence ID" value="TWT96435.1"/>
    <property type="molecule type" value="Genomic_DNA"/>
</dbReference>
<reference evidence="1 2" key="1">
    <citation type="submission" date="2019-02" db="EMBL/GenBank/DDBJ databases">
        <title>Deep-cultivation of Planctomycetes and their phenomic and genomic characterization uncovers novel biology.</title>
        <authorList>
            <person name="Wiegand S."/>
            <person name="Jogler M."/>
            <person name="Boedeker C."/>
            <person name="Pinto D."/>
            <person name="Vollmers J."/>
            <person name="Rivas-Marin E."/>
            <person name="Kohn T."/>
            <person name="Peeters S.H."/>
            <person name="Heuer A."/>
            <person name="Rast P."/>
            <person name="Oberbeckmann S."/>
            <person name="Bunk B."/>
            <person name="Jeske O."/>
            <person name="Meyerdierks A."/>
            <person name="Storesund J.E."/>
            <person name="Kallscheuer N."/>
            <person name="Luecker S."/>
            <person name="Lage O.M."/>
            <person name="Pohl T."/>
            <person name="Merkel B.J."/>
            <person name="Hornburger P."/>
            <person name="Mueller R.-W."/>
            <person name="Bruemmer F."/>
            <person name="Labrenz M."/>
            <person name="Spormann A.M."/>
            <person name="Op Den Camp H."/>
            <person name="Overmann J."/>
            <person name="Amann R."/>
            <person name="Jetten M.S.M."/>
            <person name="Mascher T."/>
            <person name="Medema M.H."/>
            <person name="Devos D.P."/>
            <person name="Kaster A.-K."/>
            <person name="Ovreas L."/>
            <person name="Rohde M."/>
            <person name="Galperin M.Y."/>
            <person name="Jogler C."/>
        </authorList>
    </citation>
    <scope>NUCLEOTIDE SEQUENCE [LARGE SCALE GENOMIC DNA]</scope>
    <source>
        <strain evidence="1 2">Pla100</strain>
    </source>
</reference>
<comment type="caution">
    <text evidence="1">The sequence shown here is derived from an EMBL/GenBank/DDBJ whole genome shotgun (WGS) entry which is preliminary data.</text>
</comment>